<protein>
    <submittedName>
        <fullName evidence="2">Uncharacterized protein</fullName>
    </submittedName>
</protein>
<evidence type="ECO:0000313" key="3">
    <source>
        <dbReference type="Proteomes" id="UP000823941"/>
    </source>
</evidence>
<reference evidence="2 3" key="1">
    <citation type="submission" date="2021-06" db="EMBL/GenBank/DDBJ databases">
        <title>A haploid diamondback moth (Plutella xylostella L.) genome assembly resolves 31 chromosomes and identifies a diamide resistance mutation.</title>
        <authorList>
            <person name="Ward C.M."/>
            <person name="Perry K.D."/>
            <person name="Baker G."/>
            <person name="Powis K."/>
            <person name="Heckel D.G."/>
            <person name="Baxter S.W."/>
        </authorList>
    </citation>
    <scope>NUCLEOTIDE SEQUENCE [LARGE SCALE GENOMIC DNA]</scope>
    <source>
        <strain evidence="2 3">LV</strain>
        <tissue evidence="2">Single pupa</tissue>
    </source>
</reference>
<sequence length="302" mass="34849">MSIQHSPKKTTTKEGTGAQSTFGSTSDLSETENVKLNITKRVKRRYECCDVAEMMAKFREEMMEAINGFGNMQTKNMSDIRDDMSAIRNQINEIKTSNEALFREQNELRIDLTELKQLQSSTEQKLKTIETDVIQLKTGSYSGKAAEHPTAASEYESVVQEFQERCSREKNVIITGIEEPKLDNPERRRESDMTEVLNITKTLLPNCPNPVKVMRLGKYDSNKNRPIKVSFESNTISRKILQNKDKVDKKYKIYYDQTPKQQQFLKNLQAEIKKRQENGEKDLIIKYIKGIPKIIQSHTPKN</sequence>
<dbReference type="Proteomes" id="UP000823941">
    <property type="component" value="Chromosome 26"/>
</dbReference>
<accession>A0ABQ7PWP9</accession>
<keyword evidence="3" id="KW-1185">Reference proteome</keyword>
<proteinExistence type="predicted"/>
<feature type="compositionally biased region" description="Basic residues" evidence="1">
    <location>
        <begin position="1"/>
        <end position="10"/>
    </location>
</feature>
<organism evidence="2 3">
    <name type="scientific">Plutella xylostella</name>
    <name type="common">Diamondback moth</name>
    <name type="synonym">Plutella maculipennis</name>
    <dbReference type="NCBI Taxonomy" id="51655"/>
    <lineage>
        <taxon>Eukaryota</taxon>
        <taxon>Metazoa</taxon>
        <taxon>Ecdysozoa</taxon>
        <taxon>Arthropoda</taxon>
        <taxon>Hexapoda</taxon>
        <taxon>Insecta</taxon>
        <taxon>Pterygota</taxon>
        <taxon>Neoptera</taxon>
        <taxon>Endopterygota</taxon>
        <taxon>Lepidoptera</taxon>
        <taxon>Glossata</taxon>
        <taxon>Ditrysia</taxon>
        <taxon>Yponomeutoidea</taxon>
        <taxon>Plutellidae</taxon>
        <taxon>Plutella</taxon>
    </lineage>
</organism>
<dbReference type="PANTHER" id="PTHR37445:SF3">
    <property type="entry name" value="ZINC FINGER PHD-TYPE DOMAIN-CONTAINING PROTEIN"/>
    <property type="match status" value="1"/>
</dbReference>
<evidence type="ECO:0000256" key="1">
    <source>
        <dbReference type="SAM" id="MobiDB-lite"/>
    </source>
</evidence>
<dbReference type="PANTHER" id="PTHR37445">
    <property type="entry name" value="PROTEIN CBG24663"/>
    <property type="match status" value="1"/>
</dbReference>
<feature type="region of interest" description="Disordered" evidence="1">
    <location>
        <begin position="1"/>
        <end position="29"/>
    </location>
</feature>
<evidence type="ECO:0000313" key="2">
    <source>
        <dbReference type="EMBL" id="KAG7297404.1"/>
    </source>
</evidence>
<dbReference type="EMBL" id="JAHIBW010000026">
    <property type="protein sequence ID" value="KAG7297404.1"/>
    <property type="molecule type" value="Genomic_DNA"/>
</dbReference>
<gene>
    <name evidence="2" type="ORF">JYU34_019386</name>
</gene>
<feature type="compositionally biased region" description="Polar residues" evidence="1">
    <location>
        <begin position="13"/>
        <end position="28"/>
    </location>
</feature>
<comment type="caution">
    <text evidence="2">The sequence shown here is derived from an EMBL/GenBank/DDBJ whole genome shotgun (WGS) entry which is preliminary data.</text>
</comment>
<dbReference type="Gene3D" id="6.10.250.3110">
    <property type="match status" value="1"/>
</dbReference>
<name>A0ABQ7PWP9_PLUXY</name>